<feature type="transmembrane region" description="Helical" evidence="5">
    <location>
        <begin position="206"/>
        <end position="225"/>
    </location>
</feature>
<feature type="compositionally biased region" description="Low complexity" evidence="4">
    <location>
        <begin position="261"/>
        <end position="271"/>
    </location>
</feature>
<accession>A0A6U2QTJ4</accession>
<feature type="compositionally biased region" description="Acidic residues" evidence="4">
    <location>
        <begin position="152"/>
        <end position="165"/>
    </location>
</feature>
<dbReference type="InterPro" id="IPR019734">
    <property type="entry name" value="TPR_rpt"/>
</dbReference>
<dbReference type="GO" id="GO:0051879">
    <property type="term" value="F:Hsp90 protein binding"/>
    <property type="evidence" value="ECO:0007669"/>
    <property type="project" value="TreeGrafter"/>
</dbReference>
<organism evidence="6">
    <name type="scientific">Leptocylindrus danicus</name>
    <dbReference type="NCBI Taxonomy" id="163516"/>
    <lineage>
        <taxon>Eukaryota</taxon>
        <taxon>Sar</taxon>
        <taxon>Stramenopiles</taxon>
        <taxon>Ochrophyta</taxon>
        <taxon>Bacillariophyta</taxon>
        <taxon>Coscinodiscophyceae</taxon>
        <taxon>Chaetocerotophycidae</taxon>
        <taxon>Leptocylindrales</taxon>
        <taxon>Leptocylindraceae</taxon>
        <taxon>Leptocylindrus</taxon>
    </lineage>
</organism>
<evidence type="ECO:0000313" key="7">
    <source>
        <dbReference type="EMBL" id="CAD9595665.1"/>
    </source>
</evidence>
<sequence length="368" mass="42636">MRRNWQSYKEEGSSHYRNSNYHAALQCYNKALEFTAPQLHDLDRQALLSNAVLCRLHLHDVSSDSDTATEHLPKALMEARECIAVSRGSWAKAHYRLACVYVRMGRSNDACNSLQQALRIDSGYTQARALLIQELRRRDNFNSNSNSNTGQYEEEEEMPEGEDADEVSWKERLQYHLQTLRDQVEIHVQHMKMWYQAQNEMTKMGIQFLGMLVVLYILFGGRFGFDFTNGGSNRRREYRGNYGNDNAYSHYRYTATDDQQSGYSSSSYAGRSRSRTYDDYSNDDYDYSRRRRRPSRSTSSSSFQLFDGSLFSMVVLMAFMYGANRFGINPFQALWALQVLTGQRARMGGFHMGGFGGGGYRRRGFRFR</sequence>
<dbReference type="PANTHER" id="PTHR22904">
    <property type="entry name" value="TPR REPEAT CONTAINING PROTEIN"/>
    <property type="match status" value="1"/>
</dbReference>
<keyword evidence="5" id="KW-0472">Membrane</keyword>
<dbReference type="Pfam" id="PF07719">
    <property type="entry name" value="TPR_2"/>
    <property type="match status" value="1"/>
</dbReference>
<evidence type="ECO:0000256" key="1">
    <source>
        <dbReference type="ARBA" id="ARBA00022737"/>
    </source>
</evidence>
<evidence type="ECO:0000256" key="4">
    <source>
        <dbReference type="SAM" id="MobiDB-lite"/>
    </source>
</evidence>
<dbReference type="EMBL" id="HBGY01023846">
    <property type="protein sequence ID" value="CAD9595662.1"/>
    <property type="molecule type" value="Transcribed_RNA"/>
</dbReference>
<dbReference type="InterPro" id="IPR013105">
    <property type="entry name" value="TPR_2"/>
</dbReference>
<dbReference type="SMART" id="SM00028">
    <property type="entry name" value="TPR"/>
    <property type="match status" value="2"/>
</dbReference>
<feature type="repeat" description="TPR" evidence="3">
    <location>
        <begin position="91"/>
        <end position="124"/>
    </location>
</feature>
<reference evidence="6" key="1">
    <citation type="submission" date="2021-01" db="EMBL/GenBank/DDBJ databases">
        <authorList>
            <person name="Corre E."/>
            <person name="Pelletier E."/>
            <person name="Niang G."/>
            <person name="Scheremetjew M."/>
            <person name="Finn R."/>
            <person name="Kale V."/>
            <person name="Holt S."/>
            <person name="Cochrane G."/>
            <person name="Meng A."/>
            <person name="Brown T."/>
            <person name="Cohen L."/>
        </authorList>
    </citation>
    <scope>NUCLEOTIDE SEQUENCE</scope>
    <source>
        <strain evidence="6">B650</strain>
    </source>
</reference>
<dbReference type="InterPro" id="IPR011990">
    <property type="entry name" value="TPR-like_helical_dom_sf"/>
</dbReference>
<keyword evidence="5" id="KW-1133">Transmembrane helix</keyword>
<dbReference type="EMBL" id="HBGY01023847">
    <property type="protein sequence ID" value="CAD9595665.1"/>
    <property type="molecule type" value="Transcribed_RNA"/>
</dbReference>
<feature type="region of interest" description="Disordered" evidence="4">
    <location>
        <begin position="141"/>
        <end position="165"/>
    </location>
</feature>
<evidence type="ECO:0000256" key="3">
    <source>
        <dbReference type="PROSITE-ProRule" id="PRU00339"/>
    </source>
</evidence>
<dbReference type="SUPFAM" id="SSF48452">
    <property type="entry name" value="TPR-like"/>
    <property type="match status" value="1"/>
</dbReference>
<gene>
    <name evidence="6" type="ORF">LDAN0321_LOCUS14921</name>
    <name evidence="7" type="ORF">LDAN0321_LOCUS14922</name>
</gene>
<dbReference type="Gene3D" id="1.25.40.10">
    <property type="entry name" value="Tetratricopeptide repeat domain"/>
    <property type="match status" value="1"/>
</dbReference>
<evidence type="ECO:0000256" key="5">
    <source>
        <dbReference type="SAM" id="Phobius"/>
    </source>
</evidence>
<protein>
    <submittedName>
        <fullName evidence="6">Uncharacterized protein</fullName>
    </submittedName>
</protein>
<evidence type="ECO:0000313" key="6">
    <source>
        <dbReference type="EMBL" id="CAD9595662.1"/>
    </source>
</evidence>
<feature type="repeat" description="TPR" evidence="3">
    <location>
        <begin position="5"/>
        <end position="38"/>
    </location>
</feature>
<dbReference type="AlphaFoldDB" id="A0A6U2QTJ4"/>
<keyword evidence="2 3" id="KW-0802">TPR repeat</keyword>
<feature type="region of interest" description="Disordered" evidence="4">
    <location>
        <begin position="257"/>
        <end position="302"/>
    </location>
</feature>
<feature type="transmembrane region" description="Helical" evidence="5">
    <location>
        <begin position="303"/>
        <end position="323"/>
    </location>
</feature>
<evidence type="ECO:0000256" key="2">
    <source>
        <dbReference type="ARBA" id="ARBA00022803"/>
    </source>
</evidence>
<keyword evidence="1" id="KW-0677">Repeat</keyword>
<keyword evidence="5" id="KW-0812">Transmembrane</keyword>
<dbReference type="PANTHER" id="PTHR22904:SF523">
    <property type="entry name" value="STRESS-INDUCED-PHOSPHOPROTEIN 1"/>
    <property type="match status" value="1"/>
</dbReference>
<name>A0A6U2QTJ4_9STRA</name>
<dbReference type="PROSITE" id="PS50005">
    <property type="entry name" value="TPR"/>
    <property type="match status" value="2"/>
</dbReference>
<proteinExistence type="predicted"/>